<dbReference type="PANTHER" id="PTHR14362:SF2">
    <property type="entry name" value="COILED-COIL DOMAIN-CONTAINING PROTEIN 81"/>
    <property type="match status" value="1"/>
</dbReference>
<protein>
    <recommendedName>
        <fullName evidence="2">CCDC81 HU domain-containing protein</fullName>
    </recommendedName>
</protein>
<sequence length="593" mass="68532">MEKFDLHDVVRVCETLPKSRRFSAVSGSEFIDIWNDLTEYLESILISQRSTTFPGFGFFHVKRLKKKTGDMERILCPLFFPSRMWGKVPGYDVKRHSSALEGIPAPELFNFSGAASRCKRSRETVDLAMKDLVHALLRILRRGSTVILRFKGIGKLHFRQGTIRFIFSMDFLSNLNGAVSSDKLLLPFDGKRDDRKEPASCSDPPASNAKQRTDMDDQEDKASLTDPPLKLKKLSESLHHGNPPGPTLTRPDSTASQRTIKDDQGYLAVPAGVDTWVGGKNPQVITVEGDNRPFNFLIRSVGTHTHAHSGDRLWNDENCPICRHRSMPIVDLREQRARKEKEQDRLMLHLSLDLDKEFVLKSRANKQAKLETTMSTAEYNRAKAAEKEVIRKTEQHKLPVGNLFEDRELGPDVLVHGRLIAAGLQEQIAANQLKKEHERVQRDYENKVLNQRLSKELSTAEIESHIEKLKRRQQQQDILAEQIRSRQQLQQHSPEPALPNPFARSENLMYLYQKEKAKQLYQEQLAIIKQRREYEARVADMERQHSLDRLTMSRHELEKDLRNMKKANYEQRKSLEAYWTEQLRFKNRLQSKV</sequence>
<proteinExistence type="predicted"/>
<feature type="domain" description="CCDC81 HU" evidence="2">
    <location>
        <begin position="109"/>
        <end position="177"/>
    </location>
</feature>
<dbReference type="Proteomes" id="UP000053201">
    <property type="component" value="Unassembled WGS sequence"/>
</dbReference>
<evidence type="ECO:0000256" key="1">
    <source>
        <dbReference type="SAM" id="MobiDB-lite"/>
    </source>
</evidence>
<gene>
    <name evidence="3" type="ORF">SPPG_06987</name>
</gene>
<evidence type="ECO:0000313" key="3">
    <source>
        <dbReference type="EMBL" id="KNC97512.1"/>
    </source>
</evidence>
<dbReference type="AlphaFoldDB" id="A0A0L0H8H5"/>
<dbReference type="PANTHER" id="PTHR14362">
    <property type="entry name" value="COILED-COIL DOMAIN-CONTAINING PROTEIN 81"/>
    <property type="match status" value="1"/>
</dbReference>
<dbReference type="GO" id="GO:0005815">
    <property type="term" value="C:microtubule organizing center"/>
    <property type="evidence" value="ECO:0007669"/>
    <property type="project" value="TreeGrafter"/>
</dbReference>
<keyword evidence="4" id="KW-1185">Reference proteome</keyword>
<feature type="compositionally biased region" description="Basic and acidic residues" evidence="1">
    <location>
        <begin position="211"/>
        <end position="223"/>
    </location>
</feature>
<evidence type="ECO:0000313" key="4">
    <source>
        <dbReference type="Proteomes" id="UP000053201"/>
    </source>
</evidence>
<dbReference type="GeneID" id="27690242"/>
<dbReference type="InParanoid" id="A0A0L0H8H5"/>
<dbReference type="VEuPathDB" id="FungiDB:SPPG_06987"/>
<dbReference type="InterPro" id="IPR040673">
    <property type="entry name" value="CCDC81_HU_dom_2"/>
</dbReference>
<feature type="compositionally biased region" description="Basic and acidic residues" evidence="1">
    <location>
        <begin position="189"/>
        <end position="198"/>
    </location>
</feature>
<organism evidence="3 4">
    <name type="scientific">Spizellomyces punctatus (strain DAOM BR117)</name>
    <dbReference type="NCBI Taxonomy" id="645134"/>
    <lineage>
        <taxon>Eukaryota</taxon>
        <taxon>Fungi</taxon>
        <taxon>Fungi incertae sedis</taxon>
        <taxon>Chytridiomycota</taxon>
        <taxon>Chytridiomycota incertae sedis</taxon>
        <taxon>Chytridiomycetes</taxon>
        <taxon>Spizellomycetales</taxon>
        <taxon>Spizellomycetaceae</taxon>
        <taxon>Spizellomyces</taxon>
    </lineage>
</organism>
<dbReference type="OrthoDB" id="125906at2759"/>
<dbReference type="RefSeq" id="XP_016605552.1">
    <property type="nucleotide sequence ID" value="XM_016755168.1"/>
</dbReference>
<dbReference type="Pfam" id="PF18289">
    <property type="entry name" value="HU-CCDC81_euk_2"/>
    <property type="match status" value="1"/>
</dbReference>
<dbReference type="EMBL" id="KQ257463">
    <property type="protein sequence ID" value="KNC97512.1"/>
    <property type="molecule type" value="Genomic_DNA"/>
</dbReference>
<evidence type="ECO:0000259" key="2">
    <source>
        <dbReference type="Pfam" id="PF18289"/>
    </source>
</evidence>
<reference evidence="3 4" key="1">
    <citation type="submission" date="2009-08" db="EMBL/GenBank/DDBJ databases">
        <title>The Genome Sequence of Spizellomyces punctatus strain DAOM BR117.</title>
        <authorList>
            <consortium name="The Broad Institute Genome Sequencing Platform"/>
            <person name="Russ C."/>
            <person name="Cuomo C."/>
            <person name="Shea T."/>
            <person name="Young S.K."/>
            <person name="Zeng Q."/>
            <person name="Koehrsen M."/>
            <person name="Haas B."/>
            <person name="Borodovsky M."/>
            <person name="Guigo R."/>
            <person name="Alvarado L."/>
            <person name="Berlin A."/>
            <person name="Bochicchio J."/>
            <person name="Borenstein D."/>
            <person name="Chapman S."/>
            <person name="Chen Z."/>
            <person name="Engels R."/>
            <person name="Freedman E."/>
            <person name="Gellesch M."/>
            <person name="Goldberg J."/>
            <person name="Griggs A."/>
            <person name="Gujja S."/>
            <person name="Heiman D."/>
            <person name="Hepburn T."/>
            <person name="Howarth C."/>
            <person name="Jen D."/>
            <person name="Larson L."/>
            <person name="Lewis B."/>
            <person name="Mehta T."/>
            <person name="Park D."/>
            <person name="Pearson M."/>
            <person name="Roberts A."/>
            <person name="Saif S."/>
            <person name="Shenoy N."/>
            <person name="Sisk P."/>
            <person name="Stolte C."/>
            <person name="Sykes S."/>
            <person name="Thomson T."/>
            <person name="Walk T."/>
            <person name="White J."/>
            <person name="Yandava C."/>
            <person name="Burger G."/>
            <person name="Gray M.W."/>
            <person name="Holland P.W.H."/>
            <person name="King N."/>
            <person name="Lang F.B.F."/>
            <person name="Roger A.J."/>
            <person name="Ruiz-Trillo I."/>
            <person name="Lander E."/>
            <person name="Nusbaum C."/>
        </authorList>
    </citation>
    <scope>NUCLEOTIDE SEQUENCE [LARGE SCALE GENOMIC DNA]</scope>
    <source>
        <strain evidence="3 4">DAOM BR117</strain>
    </source>
</reference>
<dbReference type="STRING" id="645134.A0A0L0H8H5"/>
<accession>A0A0L0H8H5</accession>
<feature type="region of interest" description="Disordered" evidence="1">
    <location>
        <begin position="188"/>
        <end position="263"/>
    </location>
</feature>
<name>A0A0L0H8H5_SPIPD</name>
<dbReference type="InterPro" id="IPR026295">
    <property type="entry name" value="CCD81"/>
</dbReference>
<dbReference type="OMA" id="NERWINT"/>